<dbReference type="InterPro" id="IPR000415">
    <property type="entry name" value="Nitroreductase-like"/>
</dbReference>
<dbReference type="FunFam" id="3.40.109.10:FF:000001">
    <property type="entry name" value="Nitroreductase family"/>
    <property type="match status" value="1"/>
</dbReference>
<reference evidence="9 10" key="1">
    <citation type="journal article" date="2018" name="Mol. Biol. Evol.">
        <title>Broad Genomic Sampling Reveals a Smut Pathogenic Ancestry of the Fungal Clade Ustilaginomycotina.</title>
        <authorList>
            <person name="Kijpornyongpan T."/>
            <person name="Mondo S.J."/>
            <person name="Barry K."/>
            <person name="Sandor L."/>
            <person name="Lee J."/>
            <person name="Lipzen A."/>
            <person name="Pangilinan J."/>
            <person name="LaButti K."/>
            <person name="Hainaut M."/>
            <person name="Henrissat B."/>
            <person name="Grigoriev I.V."/>
            <person name="Spatafora J.W."/>
            <person name="Aime M.C."/>
        </authorList>
    </citation>
    <scope>NUCLEOTIDE SEQUENCE [LARGE SCALE GENOMIC DNA]</scope>
    <source>
        <strain evidence="9 10">MCA 3645</strain>
    </source>
</reference>
<evidence type="ECO:0000313" key="9">
    <source>
        <dbReference type="EMBL" id="PWZ02173.1"/>
    </source>
</evidence>
<evidence type="ECO:0000256" key="7">
    <source>
        <dbReference type="SAM" id="MobiDB-lite"/>
    </source>
</evidence>
<dbReference type="OrthoDB" id="2138173at2759"/>
<dbReference type="GO" id="GO:0005634">
    <property type="term" value="C:nucleus"/>
    <property type="evidence" value="ECO:0007669"/>
    <property type="project" value="UniProtKB-SubCell"/>
</dbReference>
<comment type="similarity">
    <text evidence="3">Belongs to the nitroreductase family.</text>
</comment>
<dbReference type="GO" id="GO:0034599">
    <property type="term" value="P:cellular response to oxidative stress"/>
    <property type="evidence" value="ECO:0007669"/>
    <property type="project" value="InterPro"/>
</dbReference>
<feature type="region of interest" description="Disordered" evidence="7">
    <location>
        <begin position="194"/>
        <end position="218"/>
    </location>
</feature>
<dbReference type="Proteomes" id="UP000246740">
    <property type="component" value="Unassembled WGS sequence"/>
</dbReference>
<sequence>MSLPQATKQLLSQLAVRRTNYALTKVGADAPILTSAQVKEVVSEAVKISPSSFDSRSSRVVVLDGAEHDVYWTKIVPESLSAAVKSQGGDDAAVEKATSRLPMFAAAQGTVLVFESNAVVQGMQKNVPAYSHMFPVWSQHASGMLQYNLWTALTNSGYGVNIQHYGNLTEATLKQKYSLPDDWQLHAELVYGAPKEEPKPREYDAEKENKERIRFFGQ</sequence>
<dbReference type="PANTHER" id="PTHR43035">
    <property type="entry name" value="FATTY ACID REPRESSION MUTANT PROTEIN 2-RELATED"/>
    <property type="match status" value="1"/>
</dbReference>
<dbReference type="STRING" id="1882483.A0A317XWG7"/>
<dbReference type="InterPro" id="IPR029479">
    <property type="entry name" value="Nitroreductase"/>
</dbReference>
<keyword evidence="6" id="KW-0539">Nucleus</keyword>
<name>A0A317XWG7_9BASI</name>
<evidence type="ECO:0000256" key="4">
    <source>
        <dbReference type="ARBA" id="ARBA00022490"/>
    </source>
</evidence>
<dbReference type="Pfam" id="PF00881">
    <property type="entry name" value="Nitroreductase"/>
    <property type="match status" value="1"/>
</dbReference>
<evidence type="ECO:0000259" key="8">
    <source>
        <dbReference type="Pfam" id="PF00881"/>
    </source>
</evidence>
<protein>
    <recommendedName>
        <fullName evidence="8">Nitroreductase domain-containing protein</fullName>
    </recommendedName>
</protein>
<evidence type="ECO:0000256" key="3">
    <source>
        <dbReference type="ARBA" id="ARBA00007118"/>
    </source>
</evidence>
<dbReference type="AlphaFoldDB" id="A0A317XWG7"/>
<dbReference type="InterPro" id="IPR033877">
    <property type="entry name" value="Frm2/Hbn1"/>
</dbReference>
<dbReference type="GO" id="GO:0016491">
    <property type="term" value="F:oxidoreductase activity"/>
    <property type="evidence" value="ECO:0007669"/>
    <property type="project" value="UniProtKB-KW"/>
</dbReference>
<proteinExistence type="inferred from homology"/>
<keyword evidence="10" id="KW-1185">Reference proteome</keyword>
<organism evidence="9 10">
    <name type="scientific">Testicularia cyperi</name>
    <dbReference type="NCBI Taxonomy" id="1882483"/>
    <lineage>
        <taxon>Eukaryota</taxon>
        <taxon>Fungi</taxon>
        <taxon>Dikarya</taxon>
        <taxon>Basidiomycota</taxon>
        <taxon>Ustilaginomycotina</taxon>
        <taxon>Ustilaginomycetes</taxon>
        <taxon>Ustilaginales</taxon>
        <taxon>Anthracoideaceae</taxon>
        <taxon>Testicularia</taxon>
    </lineage>
</organism>
<gene>
    <name evidence="9" type="ORF">BCV70DRAFT_198455</name>
</gene>
<keyword evidence="5" id="KW-0560">Oxidoreductase</keyword>
<dbReference type="InParanoid" id="A0A317XWG7"/>
<comment type="subcellular location">
    <subcellularLocation>
        <location evidence="2">Cytoplasm</location>
    </subcellularLocation>
    <subcellularLocation>
        <location evidence="1">Nucleus</location>
    </subcellularLocation>
</comment>
<evidence type="ECO:0000313" key="10">
    <source>
        <dbReference type="Proteomes" id="UP000246740"/>
    </source>
</evidence>
<evidence type="ECO:0000256" key="5">
    <source>
        <dbReference type="ARBA" id="ARBA00023002"/>
    </source>
</evidence>
<dbReference type="GO" id="GO:0005737">
    <property type="term" value="C:cytoplasm"/>
    <property type="evidence" value="ECO:0007669"/>
    <property type="project" value="UniProtKB-SubCell"/>
</dbReference>
<dbReference type="PANTHER" id="PTHR43035:SF1">
    <property type="entry name" value="FATTY ACID REPRESSION MUTANT PROTEIN 2-RELATED"/>
    <property type="match status" value="1"/>
</dbReference>
<keyword evidence="4" id="KW-0963">Cytoplasm</keyword>
<feature type="domain" description="Nitroreductase" evidence="8">
    <location>
        <begin position="30"/>
        <end position="185"/>
    </location>
</feature>
<evidence type="ECO:0000256" key="1">
    <source>
        <dbReference type="ARBA" id="ARBA00004123"/>
    </source>
</evidence>
<dbReference type="SUPFAM" id="SSF55469">
    <property type="entry name" value="FMN-dependent nitroreductase-like"/>
    <property type="match status" value="1"/>
</dbReference>
<evidence type="ECO:0000256" key="2">
    <source>
        <dbReference type="ARBA" id="ARBA00004496"/>
    </source>
</evidence>
<evidence type="ECO:0000256" key="6">
    <source>
        <dbReference type="ARBA" id="ARBA00023242"/>
    </source>
</evidence>
<dbReference type="EMBL" id="KZ819189">
    <property type="protein sequence ID" value="PWZ02173.1"/>
    <property type="molecule type" value="Genomic_DNA"/>
</dbReference>
<accession>A0A317XWG7</accession>
<dbReference type="Gene3D" id="3.40.109.10">
    <property type="entry name" value="NADH Oxidase"/>
    <property type="match status" value="1"/>
</dbReference>